<evidence type="ECO:0000256" key="1">
    <source>
        <dbReference type="ARBA" id="ARBA00023015"/>
    </source>
</evidence>
<organism evidence="6 7">
    <name type="scientific">Zestomonas carbonaria</name>
    <dbReference type="NCBI Taxonomy" id="2762745"/>
    <lineage>
        <taxon>Bacteria</taxon>
        <taxon>Pseudomonadati</taxon>
        <taxon>Pseudomonadota</taxon>
        <taxon>Gammaproteobacteria</taxon>
        <taxon>Pseudomonadales</taxon>
        <taxon>Pseudomonadaceae</taxon>
        <taxon>Zestomonas</taxon>
    </lineage>
</organism>
<dbReference type="AlphaFoldDB" id="A0A7U7I7Z2"/>
<dbReference type="EMBL" id="CAJFCI010000025">
    <property type="protein sequence ID" value="CAD5106764.1"/>
    <property type="molecule type" value="Genomic_DNA"/>
</dbReference>
<dbReference type="Gene3D" id="1.25.40.10">
    <property type="entry name" value="Tetratricopeptide repeat domain"/>
    <property type="match status" value="1"/>
</dbReference>
<gene>
    <name evidence="6" type="primary">malT_3</name>
    <name evidence="6" type="ORF">PSEWESI4_01031</name>
</gene>
<evidence type="ECO:0000256" key="4">
    <source>
        <dbReference type="SAM" id="Coils"/>
    </source>
</evidence>
<dbReference type="Pfam" id="PF25873">
    <property type="entry name" value="WHD_MalT"/>
    <property type="match status" value="1"/>
</dbReference>
<dbReference type="GO" id="GO:0006355">
    <property type="term" value="P:regulation of DNA-templated transcription"/>
    <property type="evidence" value="ECO:0007669"/>
    <property type="project" value="InterPro"/>
</dbReference>
<accession>A0A7U7I7Z2</accession>
<evidence type="ECO:0000256" key="3">
    <source>
        <dbReference type="ARBA" id="ARBA00023163"/>
    </source>
</evidence>
<dbReference type="PANTHER" id="PTHR44688:SF16">
    <property type="entry name" value="DNA-BINDING TRANSCRIPTIONAL ACTIVATOR DEVR_DOSR"/>
    <property type="match status" value="1"/>
</dbReference>
<dbReference type="InterPro" id="IPR059106">
    <property type="entry name" value="WHD_MalT"/>
</dbReference>
<dbReference type="InterPro" id="IPR041617">
    <property type="entry name" value="TPR_MalT"/>
</dbReference>
<dbReference type="SMART" id="SM00421">
    <property type="entry name" value="HTH_LUXR"/>
    <property type="match status" value="1"/>
</dbReference>
<dbReference type="InterPro" id="IPR036388">
    <property type="entry name" value="WH-like_DNA-bd_sf"/>
</dbReference>
<protein>
    <submittedName>
        <fullName evidence="6">HTH-type transcriptional regulator MalT</fullName>
    </submittedName>
</protein>
<keyword evidence="4" id="KW-0175">Coiled coil</keyword>
<evidence type="ECO:0000313" key="6">
    <source>
        <dbReference type="EMBL" id="CAD5106764.1"/>
    </source>
</evidence>
<reference evidence="6 7" key="1">
    <citation type="submission" date="2020-08" db="EMBL/GenBank/DDBJ databases">
        <authorList>
            <person name="Criscuolo A."/>
        </authorList>
    </citation>
    <scope>NUCLEOTIDE SEQUENCE [LARGE SCALE GENOMIC DNA]</scope>
    <source>
        <strain evidence="6">CIP111764</strain>
    </source>
</reference>
<dbReference type="Pfam" id="PF17874">
    <property type="entry name" value="TPR_MalT"/>
    <property type="match status" value="1"/>
</dbReference>
<feature type="coiled-coil region" evidence="4">
    <location>
        <begin position="688"/>
        <end position="715"/>
    </location>
</feature>
<keyword evidence="1" id="KW-0805">Transcription regulation</keyword>
<dbReference type="PANTHER" id="PTHR44688">
    <property type="entry name" value="DNA-BINDING TRANSCRIPTIONAL ACTIVATOR DEVR_DOSR"/>
    <property type="match status" value="1"/>
</dbReference>
<dbReference type="PRINTS" id="PR00038">
    <property type="entry name" value="HTHLUXR"/>
</dbReference>
<evidence type="ECO:0000259" key="5">
    <source>
        <dbReference type="PROSITE" id="PS50043"/>
    </source>
</evidence>
<dbReference type="RefSeq" id="WP_187670121.1">
    <property type="nucleotide sequence ID" value="NZ_CAJFCI010000025.1"/>
</dbReference>
<dbReference type="Proteomes" id="UP000583387">
    <property type="component" value="Unassembled WGS sequence"/>
</dbReference>
<dbReference type="InterPro" id="IPR000792">
    <property type="entry name" value="Tscrpt_reg_LuxR_C"/>
</dbReference>
<sequence length="856" mass="95785">MPNEVPSIHVASALPRLPAAHVPRPRLSQRLLGHECRLTLVCAPAGYGKSVLLGECVRRVPAGTRLVWLDLLGHPLEPAELLARLAAALQAKPGGGDPEMELAQLLGHLEQPLWIVLDDYPRQPCAELDACLGRLLERAPHTLRWWIGGRRRPDWSLPRLLLQGDLLELGARDLALDQQELDALLGKHQVQLPAEQRALLLEHSDGWLAAICLLLLQGDPQNLAERLAAGPPLLQEYVSREVLADLPGPLRHGLTLQAYMPRFCAALCAQVLEDEGGARLFDELRQRQLFLHDLDGYGEWFRLERPLATILKQLHGPHEPLHAHERACQWFSQQGRVREAVEHALRAERPDVAASHLQRYGEDMLLLSRNGAQFLAWRDELPAGLFTSTPRLITLQAWALIICARLDEVDTCLDDLARFLPQPDARRQQQLLAQYQSIQGVLQRQLGQRAARQHSLEALEILAPTAWTQRVLCYQMLTQQALAESDLNAARHYNHEGLRLARQRGNLPFESLLSLERVHLLAMQGEGERALDQVEQSLQDMQEDGRHGPVLVRLLLLRGKLLAARGASVEAGHALRAALEEGERCQDAYLLYAYLGLAELAAENGEFDRAQQLLRKAERQMHWLKVQEVRYREALQHVQGLLWLYQGEADKARECFRQVSHNLRVFDLLAPSGFYDLPLRNRLGLAQADLALGQIDKAATALQALERECREAGLRSLACECLLVLAEARLLAGRSKTANGLLDQALDEAQRLNLLPPLRGLLARQRAWLESRLPAPAERQGCLSLLEPSPERSPLTRREAAVLKLIAQGLSNQQIAELLCVSLHTVKSHARHINAKLGVERRTQAVAHAKAQGWLS</sequence>
<proteinExistence type="predicted"/>
<dbReference type="PROSITE" id="PS00622">
    <property type="entry name" value="HTH_LUXR_1"/>
    <property type="match status" value="1"/>
</dbReference>
<comment type="caution">
    <text evidence="6">The sequence shown here is derived from an EMBL/GenBank/DDBJ whole genome shotgun (WGS) entry which is preliminary data.</text>
</comment>
<dbReference type="Pfam" id="PF00196">
    <property type="entry name" value="GerE"/>
    <property type="match status" value="1"/>
</dbReference>
<dbReference type="InterPro" id="IPR016032">
    <property type="entry name" value="Sig_transdc_resp-reg_C-effctor"/>
</dbReference>
<name>A0A7U7I7Z2_9GAMM</name>
<feature type="domain" description="HTH luxR-type" evidence="5">
    <location>
        <begin position="788"/>
        <end position="853"/>
    </location>
</feature>
<dbReference type="Gene3D" id="1.10.10.10">
    <property type="entry name" value="Winged helix-like DNA-binding domain superfamily/Winged helix DNA-binding domain"/>
    <property type="match status" value="1"/>
</dbReference>
<evidence type="ECO:0000256" key="2">
    <source>
        <dbReference type="ARBA" id="ARBA00023125"/>
    </source>
</evidence>
<keyword evidence="7" id="KW-1185">Reference proteome</keyword>
<dbReference type="PROSITE" id="PS50043">
    <property type="entry name" value="HTH_LUXR_2"/>
    <property type="match status" value="1"/>
</dbReference>
<dbReference type="SUPFAM" id="SSF46894">
    <property type="entry name" value="C-terminal effector domain of the bipartite response regulators"/>
    <property type="match status" value="1"/>
</dbReference>
<dbReference type="CDD" id="cd06170">
    <property type="entry name" value="LuxR_C_like"/>
    <property type="match status" value="1"/>
</dbReference>
<dbReference type="SUPFAM" id="SSF48452">
    <property type="entry name" value="TPR-like"/>
    <property type="match status" value="1"/>
</dbReference>
<dbReference type="InterPro" id="IPR011990">
    <property type="entry name" value="TPR-like_helical_dom_sf"/>
</dbReference>
<dbReference type="GO" id="GO:0003677">
    <property type="term" value="F:DNA binding"/>
    <property type="evidence" value="ECO:0007669"/>
    <property type="project" value="UniProtKB-KW"/>
</dbReference>
<keyword evidence="3" id="KW-0804">Transcription</keyword>
<keyword evidence="2" id="KW-0238">DNA-binding</keyword>
<feature type="coiled-coil region" evidence="4">
    <location>
        <begin position="600"/>
        <end position="627"/>
    </location>
</feature>
<evidence type="ECO:0000313" key="7">
    <source>
        <dbReference type="Proteomes" id="UP000583387"/>
    </source>
</evidence>